<reference evidence="23" key="8">
    <citation type="journal article" date="2020" name="Vaccines (Basel)">
        <title>African Swine Fever Circulation among Free-Ranging Pigs in Sardinia: Data from the Eradication Program.</title>
        <authorList>
            <person name="Franzoni G."/>
            <person name="Dei Giudici S."/>
            <person name="Loi F."/>
            <person name="Sanna D."/>
            <person name="Floris M."/>
            <person name="Fiori M."/>
            <person name="Sanna M.L."/>
            <person name="Madrau P."/>
            <person name="Scarpa F."/>
            <person name="Zinellu S."/>
            <person name="Giammarioli M."/>
            <person name="Cappai S."/>
            <person name="De Mia G.M."/>
            <person name="Laddomada A."/>
            <person name="Rolesu S."/>
            <person name="Oggiano A."/>
        </authorList>
    </citation>
    <scope>NUCLEOTIDE SEQUENCE [LARGE SCALE GENOMIC DNA]</scope>
    <source>
        <strain evidence="23">103917/18</strain>
        <strain evidence="24">55234/18</strain>
    </source>
</reference>
<dbReference type="Proteomes" id="UP000142390">
    <property type="component" value="Segment"/>
</dbReference>
<reference evidence="26" key="1">
    <citation type="submission" date="2014-07" db="EMBL/GenBank/DDBJ databases">
        <title>Complete genome sequence of African Swine Fever Virus strain 26544/OG10 isolated in Sardinia.</title>
        <authorList>
            <person name="Dei Giudici S."/>
            <person name="Bacciu D."/>
            <person name="Sanna G."/>
            <person name="Deligios M."/>
            <person name="Oggiano A."/>
        </authorList>
    </citation>
    <scope>NUCLEOTIDE SEQUENCE [LARGE SCALE GENOMIC DNA]</scope>
</reference>
<dbReference type="KEGG" id="vg:41901294"/>
<name>A0A0A1DXP6_ASF</name>
<dbReference type="Proteomes" id="UP000502695">
    <property type="component" value="Segment"/>
</dbReference>
<evidence type="ECO:0000313" key="10">
    <source>
        <dbReference type="EMBL" id="QID21253.1"/>
    </source>
</evidence>
<dbReference type="Proteomes" id="UP000503294">
    <property type="component" value="Segment"/>
</dbReference>
<organismHost>
    <name type="scientific">Phacochoerus africanus</name>
    <name type="common">Warthog</name>
    <dbReference type="NCBI Taxonomy" id="41426"/>
</organismHost>
<dbReference type="EMBL" id="MN270971">
    <property type="protein sequence ID" value="QIM07233.1"/>
    <property type="molecule type" value="Genomic_DNA"/>
</dbReference>
<organismHost>
    <name type="scientific">Phacochoerus aethiopicus</name>
    <name type="common">Warthog</name>
    <dbReference type="NCBI Taxonomy" id="85517"/>
</organismHost>
<dbReference type="Proteomes" id="UP000503066">
    <property type="component" value="Genome"/>
</dbReference>
<dbReference type="Proteomes" id="UP000501465">
    <property type="component" value="Segment"/>
</dbReference>
<reference evidence="10" key="6">
    <citation type="journal article" date="2020" name="Microbiol. Resour. Announc.">
        <title>Coding-Complete Genome Sequence of an African Swine Fever Virus Strain Liv13/33 Isolate from Experimental Transmission between Pigs and Ornithodoros moubata Ticks.</title>
        <authorList>
            <person name="Chastagner A."/>
            <person name="Pereira de Oliveira R."/>
            <person name="Hutet E."/>
            <person name="Le Dimna M."/>
            <person name="Paboeuf F."/>
            <person name="Lucas P."/>
            <person name="Blanchard Y."/>
            <person name="Dixon L."/>
            <person name="Vial L."/>
            <person name="Le Potier M.F."/>
        </authorList>
    </citation>
    <scope>NUCLEOTIDE SEQUENCE</scope>
    <source>
        <strain evidence="10">Liv13/33</strain>
    </source>
</reference>
<dbReference type="GeneID" id="41901456"/>
<dbReference type="Proteomes" id="UP000500872">
    <property type="component" value="Segment"/>
</dbReference>
<evidence type="ECO:0000313" key="7">
    <source>
        <dbReference type="EMBL" id="AKO62767.1"/>
    </source>
</evidence>
<dbReference type="GeneID" id="41901294"/>
<evidence type="ECO:0000313" key="9">
    <source>
        <dbReference type="EMBL" id="CAD5338223.1"/>
    </source>
</evidence>
<feature type="domain" description="MYM-type" evidence="3">
    <location>
        <begin position="57"/>
        <end position="104"/>
    </location>
</feature>
<evidence type="ECO:0000313" key="25">
    <source>
        <dbReference type="Proteomes" id="UP000110401"/>
    </source>
</evidence>
<dbReference type="Proteomes" id="UP000594565">
    <property type="component" value="Segment"/>
</dbReference>
<accession>A0A0A1DXP6</accession>
<dbReference type="Proteomes" id="UP000500898">
    <property type="component" value="Segment"/>
</dbReference>
<evidence type="ECO:0000313" key="6">
    <source>
        <dbReference type="EMBL" id="AJZ77143.1"/>
    </source>
</evidence>
<dbReference type="EMBL" id="MN270978">
    <property type="protein sequence ID" value="QIM08868.1"/>
    <property type="molecule type" value="Genomic_DNA"/>
</dbReference>
<dbReference type="KEGG" id="vg:41901135"/>
<evidence type="ECO:0000313" key="23">
    <source>
        <dbReference type="EMBL" id="QPL11818.1"/>
    </source>
</evidence>
<dbReference type="Proteomes" id="UP000117635">
    <property type="component" value="Segment"/>
</dbReference>
<evidence type="ECO:0000313" key="14">
    <source>
        <dbReference type="EMBL" id="QIM07468.1"/>
    </source>
</evidence>
<dbReference type="KEGG" id="vg:22220315"/>
<organismHost>
    <name type="scientific">Potamochoerus larvatus</name>
    <name type="common">Bushpig</name>
    <dbReference type="NCBI Taxonomy" id="273792"/>
</organismHost>
<dbReference type="Proteomes" id="UP000502933">
    <property type="component" value="Segment"/>
</dbReference>
<organismHost>
    <name type="scientific">Sus scrofa</name>
    <name type="common">Pig</name>
    <dbReference type="NCBI Taxonomy" id="9823"/>
</organismHost>
<evidence type="ECO:0000313" key="19">
    <source>
        <dbReference type="EMBL" id="QIM08635.1"/>
    </source>
</evidence>
<evidence type="ECO:0000313" key="26">
    <source>
        <dbReference type="Proteomes" id="UP000117635"/>
    </source>
</evidence>
<evidence type="ECO:0000256" key="1">
    <source>
        <dbReference type="ARBA" id="ARBA00009311"/>
    </source>
</evidence>
<reference evidence="25 27" key="2">
    <citation type="journal article" date="2015" name="J. Gen. Virol.">
        <title>Related strains of African swine fever virus with different virulence: genome comparison and analysis.</title>
        <authorList>
            <person name="Portugal R."/>
            <person name="Coelho J."/>
            <person name="Hoper D."/>
            <person name="Little N.S."/>
            <person name="Smithson C."/>
            <person name="Upton C."/>
            <person name="Martins C."/>
            <person name="Leitao A."/>
            <person name="Keil G.M."/>
        </authorList>
    </citation>
    <scope>NUCLEOTIDE SEQUENCE [LARGE SCALE GENOMIC DNA]</scope>
    <source>
        <strain evidence="4">L60</strain>
        <strain evidence="5">NHV</strain>
    </source>
</reference>
<reference evidence="7 28" key="3">
    <citation type="journal article" date="2015" name="PLoS ONE">
        <title>Genome Sequence of African Swine Fever Virus BA71, the Virulent Parental Strain of the Nonpathogenic and Tissue-Culture Adapted BA71V.</title>
        <authorList>
            <person name="Rodriguez J.M."/>
            <person name="Moreno L.T."/>
            <person name="Alejo A."/>
            <person name="Lacasta A."/>
            <person name="Rodriguez F."/>
            <person name="Salas M.L."/>
        </authorList>
    </citation>
    <scope>NUCLEOTIDE SEQUENCE [LARGE SCALE GENOMIC DNA]</scope>
    <source>
        <strain evidence="7 28">BA71</strain>
    </source>
</reference>
<dbReference type="EMBL" id="MN270976">
    <property type="protein sequence ID" value="QIM08402.1"/>
    <property type="molecule type" value="Genomic_DNA"/>
</dbReference>
<dbReference type="EMBL" id="KM102979">
    <property type="protein sequence ID" value="AJZ77143.1"/>
    <property type="molecule type" value="Genomic_DNA"/>
</dbReference>
<dbReference type="Proteomes" id="UP001160000">
    <property type="component" value="Segment"/>
</dbReference>
<dbReference type="RefSeq" id="YP_009703339.1">
    <property type="nucleotide sequence ID" value="NC_044955.1"/>
</dbReference>
<dbReference type="EMBL" id="MT932579">
    <property type="protein sequence ID" value="QPL12035.1"/>
    <property type="molecule type" value="Genomic_DNA"/>
</dbReference>
<evidence type="ECO:0000313" key="30">
    <source>
        <dbReference type="Proteomes" id="UP000500872"/>
    </source>
</evidence>
<dbReference type="RefSeq" id="NP_042779.1">
    <property type="nucleotide sequence ID" value="NC_001659.2"/>
</dbReference>
<evidence type="ECO:0000313" key="8">
    <source>
        <dbReference type="EMBL" id="AOO54427.1"/>
    </source>
</evidence>
<evidence type="ECO:0000256" key="2">
    <source>
        <dbReference type="ARBA" id="ARBA00013991"/>
    </source>
</evidence>
<dbReference type="EMBL" id="MN270973">
    <property type="protein sequence ID" value="QIM07701.1"/>
    <property type="molecule type" value="Genomic_DNA"/>
</dbReference>
<dbReference type="EMBL" id="MN270969">
    <property type="protein sequence ID" value="QIM06763.1"/>
    <property type="molecule type" value="Genomic_DNA"/>
</dbReference>
<sequence length="175" mass="20362">METNCPNILYLSGITIEECLQTKKTATDTLNTNDDEAEVEKKLPSVFTTVSKWVTHSSFKCWTCHLYFKTVPKFVPTYMRENERGEIEMGVLGNFCSFSCAASYVDVHYTEPKRWEARELLNMLYRFFTSQWISYIKPAPSYTMRKEYGGKLSEEAFISELHTLEESISSKHIFI</sequence>
<organismHost>
    <name type="scientific">Ornithodoros moubata</name>
    <name type="common">Soft tick</name>
    <name type="synonym">Argasid tick</name>
    <dbReference type="NCBI Taxonomy" id="6938"/>
</organismHost>
<evidence type="ECO:0000313" key="22">
    <source>
        <dbReference type="EMBL" id="QIM09334.1"/>
    </source>
</evidence>
<dbReference type="Proteomes" id="UP000110401">
    <property type="component" value="Segment"/>
</dbReference>
<evidence type="ECO:0000313" key="12">
    <source>
        <dbReference type="EMBL" id="QIM06998.1"/>
    </source>
</evidence>
<dbReference type="Pfam" id="PF06467">
    <property type="entry name" value="zf-FCS"/>
    <property type="match status" value="1"/>
</dbReference>
<dbReference type="RefSeq" id="YP_009702491.1">
    <property type="nucleotide sequence ID" value="NC_044942.1"/>
</dbReference>
<dbReference type="Proteomes" id="UP000501487">
    <property type="component" value="Segment"/>
</dbReference>
<dbReference type="EMBL" id="KM262844">
    <property type="protein sequence ID" value="AIY22277.1"/>
    <property type="molecule type" value="Genomic_DNA"/>
</dbReference>
<proteinExistence type="inferred from homology"/>
<comment type="similarity">
    <text evidence="1">Belongs to the asfivirus B175L family.</text>
</comment>
<dbReference type="EMBL" id="MN270979">
    <property type="protein sequence ID" value="QIM09101.1"/>
    <property type="molecule type" value="Genomic_DNA"/>
</dbReference>
<gene>
    <name evidence="4" type="primary">B175L</name>
    <name evidence="8" type="ORF">AFSV47Ss_0122</name>
    <name evidence="9" type="ORF">ASFVARMWT4_00095</name>
</gene>
<evidence type="ECO:0000313" key="27">
    <source>
        <dbReference type="Proteomes" id="UP000142390"/>
    </source>
</evidence>
<dbReference type="GeneID" id="41901135"/>
<evidence type="ECO:0000259" key="3">
    <source>
        <dbReference type="Pfam" id="PF06467"/>
    </source>
</evidence>
<evidence type="ECO:0000313" key="29">
    <source>
        <dbReference type="Proteomes" id="UP000500690"/>
    </source>
</evidence>
<evidence type="ECO:0000313" key="16">
    <source>
        <dbReference type="EMBL" id="QIM07934.1"/>
    </source>
</evidence>
<organismHost>
    <name type="scientific">Ornithodoros</name>
    <name type="common">relapsing fever ticks</name>
    <dbReference type="NCBI Taxonomy" id="6937"/>
</organismHost>
<evidence type="ECO:0000313" key="18">
    <source>
        <dbReference type="EMBL" id="QIM08402.1"/>
    </source>
</evidence>
<dbReference type="KEGG" id="vg:41902147"/>
<dbReference type="EMBL" id="MN270974">
    <property type="protein sequence ID" value="QIM07934.1"/>
    <property type="molecule type" value="Genomic_DNA"/>
</dbReference>
<evidence type="ECO:0000313" key="31">
    <source>
        <dbReference type="Proteomes" id="UP000500898"/>
    </source>
</evidence>
<dbReference type="EMBL" id="MN270977">
    <property type="protein sequence ID" value="QIM08635.1"/>
    <property type="molecule type" value="Genomic_DNA"/>
</dbReference>
<dbReference type="EMBL" id="MT932578">
    <property type="protein sequence ID" value="QPL11818.1"/>
    <property type="molecule type" value="Genomic_DNA"/>
</dbReference>
<dbReference type="EMBL" id="MN270970">
    <property type="protein sequence ID" value="QIM06998.1"/>
    <property type="molecule type" value="Genomic_DNA"/>
</dbReference>
<dbReference type="GeneID" id="22220315"/>
<evidence type="ECO:0000313" key="4">
    <source>
        <dbReference type="EMBL" id="AIY22277.1"/>
    </source>
</evidence>
<dbReference type="Proteomes" id="UP000266411">
    <property type="component" value="Segment"/>
</dbReference>
<evidence type="ECO:0000313" key="13">
    <source>
        <dbReference type="EMBL" id="QIM07233.1"/>
    </source>
</evidence>
<reference evidence="29 31" key="7">
    <citation type="journal article" date="2020" name="Transbound. Emerg. Dis.">
        <title>The evolution of African swine fever virus in Sardinia (1978 to 2014) as revealed by whole genome sequencing and comparative analysis.</title>
        <authorList>
            <person name="Torresi C."/>
            <person name="Fiori M."/>
            <person name="Bertolotti L."/>
            <person name="Floris M."/>
            <person name="Colitti B."/>
            <person name="Giammarioli M."/>
            <person name="Dei Giudici S."/>
            <person name="Oggiano A."/>
            <person name="Malmberg M."/>
            <person name="De Mia G.M."/>
            <person name="Belak S."/>
            <person name="Granberg F."/>
        </authorList>
    </citation>
    <scope>NUCLEOTIDE SEQUENCE [LARGE SCALE GENOMIC DNA]</scope>
    <source>
        <strain evidence="13">139/Nu/1981</strain>
        <strain evidence="14">140/Or/1985</strain>
        <strain evidence="16">141/Nu/1990</strain>
        <strain evidence="17">142/Nu/1995</strain>
        <strain evidence="22">22653/Ca/2014</strain>
        <strain evidence="19">26/Ss/2004</strain>
        <strain evidence="11">56/Ca/1978</strain>
        <strain evidence="12">57/Ca/1979</strain>
        <strain evidence="18">60/Nu/1997</strain>
        <strain evidence="20">72407/Ss/2005</strain>
        <strain evidence="15">85/Ca/1985</strain>
        <strain evidence="21">97/Ot/2012</strain>
    </source>
</reference>
<evidence type="ECO:0000313" key="21">
    <source>
        <dbReference type="EMBL" id="QIM09101.1"/>
    </source>
</evidence>
<dbReference type="EMBL" id="MN270975">
    <property type="protein sequence ID" value="QIM08169.1"/>
    <property type="molecule type" value="Genomic_DNA"/>
</dbReference>
<dbReference type="EMBL" id="MN270980">
    <property type="protein sequence ID" value="QIM09334.1"/>
    <property type="molecule type" value="Genomic_DNA"/>
</dbReference>
<dbReference type="Proteomes" id="UP000500690">
    <property type="component" value="Segment"/>
</dbReference>
<dbReference type="EMBL" id="MN913970">
    <property type="protein sequence ID" value="QID21253.1"/>
    <property type="molecule type" value="Genomic_DNA"/>
</dbReference>
<dbReference type="KEGG" id="vg:41901456"/>
<dbReference type="EMBL" id="KP055815">
    <property type="protein sequence ID" value="AKO62767.1"/>
    <property type="molecule type" value="Genomic_DNA"/>
</dbReference>
<dbReference type="Proteomes" id="UP000502885">
    <property type="component" value="Segment"/>
</dbReference>
<dbReference type="RefSeq" id="YP_009702333.1">
    <property type="nucleotide sequence ID" value="NC_044941.1"/>
</dbReference>
<dbReference type="EMBL" id="MN270972">
    <property type="protein sequence ID" value="QIM07468.1"/>
    <property type="molecule type" value="Genomic_DNA"/>
</dbReference>
<evidence type="ECO:0000313" key="28">
    <source>
        <dbReference type="Proteomes" id="UP000241813"/>
    </source>
</evidence>
<dbReference type="Proteomes" id="UP000501235">
    <property type="component" value="Segment"/>
</dbReference>
<organism evidence="4 27">
    <name type="scientific">African swine fever virus</name>
    <name type="common">ASFV</name>
    <dbReference type="NCBI Taxonomy" id="10497"/>
    <lineage>
        <taxon>Viruses</taxon>
        <taxon>Varidnaviria</taxon>
        <taxon>Bamfordvirae</taxon>
        <taxon>Nucleocytoviricota</taxon>
        <taxon>Pokkesviricetes</taxon>
        <taxon>Asfuvirales</taxon>
        <taxon>Asfarviridae</taxon>
        <taxon>Asfivirus</taxon>
        <taxon>Asfivirus haemorrhagiae</taxon>
    </lineage>
</organism>
<dbReference type="EMBL" id="LR881473">
    <property type="protein sequence ID" value="CAD5338223.1"/>
    <property type="molecule type" value="Genomic_DNA"/>
</dbReference>
<dbReference type="InterPro" id="IPR010507">
    <property type="entry name" value="Znf_MYM"/>
</dbReference>
<evidence type="ECO:0000313" key="5">
    <source>
        <dbReference type="EMBL" id="AIY22435.1"/>
    </source>
</evidence>
<dbReference type="Proteomes" id="UP000501683">
    <property type="component" value="Segment"/>
</dbReference>
<reference evidence="9" key="10">
    <citation type="submission" date="2020-09" db="EMBL/GenBank/DDBJ databases">
        <authorList>
            <person name="Daniel Perez-Nunez"/>
            <person name="Eva Castillo-Rosa"/>
            <person name="Gonzalo Vigara-Astillero and Yolanda Revilla"/>
        </authorList>
    </citation>
    <scope>NUCLEOTIDE SEQUENCE</scope>
    <source>
        <strain evidence="9">Arm/07/CBM/c4</strain>
    </source>
</reference>
<evidence type="ECO:0000313" key="15">
    <source>
        <dbReference type="EMBL" id="QIM07701.1"/>
    </source>
</evidence>
<evidence type="ECO:0000313" key="20">
    <source>
        <dbReference type="EMBL" id="QIM08868.1"/>
    </source>
</evidence>
<dbReference type="GO" id="GO:0008270">
    <property type="term" value="F:zinc ion binding"/>
    <property type="evidence" value="ECO:0007669"/>
    <property type="project" value="InterPro"/>
</dbReference>
<evidence type="ECO:0000313" key="17">
    <source>
        <dbReference type="EMBL" id="QIM08169.1"/>
    </source>
</evidence>
<dbReference type="Proteomes" id="UP000594644">
    <property type="component" value="Segment"/>
</dbReference>
<reference evidence="30" key="9">
    <citation type="submission" date="2020-01" db="EMBL/GenBank/DDBJ databases">
        <authorList>
            <person name="Chastagner A."/>
            <person name="Le Potier M.-F."/>
            <person name="Pereira de Oliveira R."/>
        </authorList>
    </citation>
    <scope>NUCLEOTIDE SEQUENCE [LARGE SCALE GENOMIC DNA]</scope>
    <source>
        <strain evidence="30">Liv13/33</strain>
    </source>
</reference>
<evidence type="ECO:0000313" key="24">
    <source>
        <dbReference type="EMBL" id="QPL12035.1"/>
    </source>
</evidence>
<dbReference type="Proteomes" id="UP000501990">
    <property type="component" value="Segment"/>
</dbReference>
<protein>
    <recommendedName>
        <fullName evidence="2">Uncharacterized protein B175L</fullName>
    </recommendedName>
</protein>
<dbReference type="Proteomes" id="UP000241813">
    <property type="component" value="Segment"/>
</dbReference>
<dbReference type="EMBL" id="KX354450">
    <property type="protein sequence ID" value="AOO54427.1"/>
    <property type="molecule type" value="Genomic_DNA"/>
</dbReference>
<evidence type="ECO:0000313" key="11">
    <source>
        <dbReference type="EMBL" id="QIM06763.1"/>
    </source>
</evidence>
<reference evidence="8" key="4">
    <citation type="journal article" date="2016" name="Genome Announc.">
        <title>Complete genome sequence of an African swine fever virus isolate from Sardinia, Italy.</title>
        <authorList>
            <person name="Granberg F."/>
            <person name="Torresi C."/>
            <person name="Oggiano A."/>
            <person name="Malmberg M."/>
            <person name="Iscaro C."/>
            <person name="De Mia G.M."/>
            <person name="Sandor B."/>
        </authorList>
    </citation>
    <scope>NUCLEOTIDE SEQUENCE [LARGE SCALE GENOMIC DNA]</scope>
    <source>
        <strain evidence="8">47/Ss/2008</strain>
    </source>
</reference>
<dbReference type="GeneID" id="41902147"/>
<dbReference type="RefSeq" id="YP_009702652.1">
    <property type="nucleotide sequence ID" value="NC_044943.1"/>
</dbReference>
<dbReference type="OrthoDB" id="17098at10239"/>
<reference evidence="6" key="5">
    <citation type="journal article" date="2016" name="Virol Rep">
        <title>Genomic analysis of Sardinian 26544/OG10 isolate of African swine fever virus.</title>
        <authorList>
            <person name="Bacciu D."/>
            <person name="Deligios M."/>
            <person name="Sanna G."/>
            <person name="Paola Madrau M."/>
            <person name="Luisa Sanna M."/>
            <person name="Dei Giudici S."/>
            <person name="Oggiano A."/>
        </authorList>
    </citation>
    <scope>NUCLEOTIDE SEQUENCE</scope>
    <source>
        <strain evidence="6">26544/OG10</strain>
    </source>
</reference>
<dbReference type="EMBL" id="KM262845">
    <property type="protein sequence ID" value="AIY22435.1"/>
    <property type="molecule type" value="Genomic_DNA"/>
</dbReference>